<organism evidence="2 3">
    <name type="scientific">Chaetomidium leptoderma</name>
    <dbReference type="NCBI Taxonomy" id="669021"/>
    <lineage>
        <taxon>Eukaryota</taxon>
        <taxon>Fungi</taxon>
        <taxon>Dikarya</taxon>
        <taxon>Ascomycota</taxon>
        <taxon>Pezizomycotina</taxon>
        <taxon>Sordariomycetes</taxon>
        <taxon>Sordariomycetidae</taxon>
        <taxon>Sordariales</taxon>
        <taxon>Chaetomiaceae</taxon>
        <taxon>Chaetomidium</taxon>
    </lineage>
</organism>
<dbReference type="AlphaFoldDB" id="A0AAN6VST9"/>
<dbReference type="PANTHER" id="PTHR40780">
    <property type="entry name" value="DUF3669 DOMAIN-CONTAINING PROTEIN"/>
    <property type="match status" value="1"/>
</dbReference>
<dbReference type="PANTHER" id="PTHR40780:SF2">
    <property type="entry name" value="DUF3669 DOMAIN-CONTAINING PROTEIN"/>
    <property type="match status" value="1"/>
</dbReference>
<accession>A0AAN6VST9</accession>
<feature type="domain" description="DUF3669" evidence="1">
    <location>
        <begin position="311"/>
        <end position="372"/>
    </location>
</feature>
<keyword evidence="3" id="KW-1185">Reference proteome</keyword>
<evidence type="ECO:0000259" key="1">
    <source>
        <dbReference type="Pfam" id="PF12417"/>
    </source>
</evidence>
<reference evidence="2" key="2">
    <citation type="submission" date="2023-05" db="EMBL/GenBank/DDBJ databases">
        <authorList>
            <consortium name="Lawrence Berkeley National Laboratory"/>
            <person name="Steindorff A."/>
            <person name="Hensen N."/>
            <person name="Bonometti L."/>
            <person name="Westerberg I."/>
            <person name="Brannstrom I.O."/>
            <person name="Guillou S."/>
            <person name="Cros-Aarteil S."/>
            <person name="Calhoun S."/>
            <person name="Haridas S."/>
            <person name="Kuo A."/>
            <person name="Mondo S."/>
            <person name="Pangilinan J."/>
            <person name="Riley R."/>
            <person name="Labutti K."/>
            <person name="Andreopoulos B."/>
            <person name="Lipzen A."/>
            <person name="Chen C."/>
            <person name="Yanf M."/>
            <person name="Daum C."/>
            <person name="Ng V."/>
            <person name="Clum A."/>
            <person name="Ohm R."/>
            <person name="Martin F."/>
            <person name="Silar P."/>
            <person name="Natvig D."/>
            <person name="Lalanne C."/>
            <person name="Gautier V."/>
            <person name="Ament-Velasquez S.L."/>
            <person name="Kruys A."/>
            <person name="Hutchinson M.I."/>
            <person name="Powell A.J."/>
            <person name="Barry K."/>
            <person name="Miller A.N."/>
            <person name="Grigoriev I.V."/>
            <person name="Debuchy R."/>
            <person name="Gladieux P."/>
            <person name="Thoren M.H."/>
            <person name="Johannesson H."/>
        </authorList>
    </citation>
    <scope>NUCLEOTIDE SEQUENCE</scope>
    <source>
        <strain evidence="2">CBS 538.74</strain>
    </source>
</reference>
<dbReference type="Proteomes" id="UP001302745">
    <property type="component" value="Unassembled WGS sequence"/>
</dbReference>
<dbReference type="InterPro" id="IPR022137">
    <property type="entry name" value="Znf_prot_DUF3669"/>
</dbReference>
<sequence length="403" mass="45505">MASGRRLNACLDLEHDMAADLEQLGLIDARSDTDSSRSSSDLNPITLELNRLLSFQAETPIKAHERDDGPFIKIGEGECGAVFAREGDSFAVKLPRTYEHAALWNDYVNHARIARLFDMWEFDEVKIPACHYFVPADEPRFFKQHPRLGEAVYQECNLPASALVTERILPLPKRVRTLLINKYCAKKMKDQARTDPANRDCLVRIYLGSTQGKTGQHLFSLRNFKMHLNQIMELQLDVRALARRVGMALALMHWAAKTDARGVEFVLGSSSKTISLAADPSELWSVRPLKYTGPASGRHDDLFRRVETTQLWVLDFNQVRSISVDKEGVAQAVEAAMINDPYIPKPLQESDDEREVWKAFVLSYLEAAEVILVGEDEDILGLPRLFIQGLIDVQKEEQRAAIS</sequence>
<name>A0AAN6VST9_9PEZI</name>
<evidence type="ECO:0000313" key="3">
    <source>
        <dbReference type="Proteomes" id="UP001302745"/>
    </source>
</evidence>
<gene>
    <name evidence="2" type="ORF">C8A00DRAFT_41640</name>
</gene>
<reference evidence="2" key="1">
    <citation type="journal article" date="2023" name="Mol. Phylogenet. Evol.">
        <title>Genome-scale phylogeny and comparative genomics of the fungal order Sordariales.</title>
        <authorList>
            <person name="Hensen N."/>
            <person name="Bonometti L."/>
            <person name="Westerberg I."/>
            <person name="Brannstrom I.O."/>
            <person name="Guillou S."/>
            <person name="Cros-Aarteil S."/>
            <person name="Calhoun S."/>
            <person name="Haridas S."/>
            <person name="Kuo A."/>
            <person name="Mondo S."/>
            <person name="Pangilinan J."/>
            <person name="Riley R."/>
            <person name="LaButti K."/>
            <person name="Andreopoulos B."/>
            <person name="Lipzen A."/>
            <person name="Chen C."/>
            <person name="Yan M."/>
            <person name="Daum C."/>
            <person name="Ng V."/>
            <person name="Clum A."/>
            <person name="Steindorff A."/>
            <person name="Ohm R.A."/>
            <person name="Martin F."/>
            <person name="Silar P."/>
            <person name="Natvig D.O."/>
            <person name="Lalanne C."/>
            <person name="Gautier V."/>
            <person name="Ament-Velasquez S.L."/>
            <person name="Kruys A."/>
            <person name="Hutchinson M.I."/>
            <person name="Powell A.J."/>
            <person name="Barry K."/>
            <person name="Miller A.N."/>
            <person name="Grigoriev I.V."/>
            <person name="Debuchy R."/>
            <person name="Gladieux P."/>
            <person name="Hiltunen Thoren M."/>
            <person name="Johannesson H."/>
        </authorList>
    </citation>
    <scope>NUCLEOTIDE SEQUENCE</scope>
    <source>
        <strain evidence="2">CBS 538.74</strain>
    </source>
</reference>
<proteinExistence type="predicted"/>
<evidence type="ECO:0000313" key="2">
    <source>
        <dbReference type="EMBL" id="KAK4155805.1"/>
    </source>
</evidence>
<comment type="caution">
    <text evidence="2">The sequence shown here is derived from an EMBL/GenBank/DDBJ whole genome shotgun (WGS) entry which is preliminary data.</text>
</comment>
<dbReference type="EMBL" id="MU856880">
    <property type="protein sequence ID" value="KAK4155805.1"/>
    <property type="molecule type" value="Genomic_DNA"/>
</dbReference>
<protein>
    <submittedName>
        <fullName evidence="2">Zinc finger protein-domain-containing protein</fullName>
    </submittedName>
</protein>
<dbReference type="Pfam" id="PF12417">
    <property type="entry name" value="DUF3669"/>
    <property type="match status" value="1"/>
</dbReference>